<name>J3LPZ1_ORYBR</name>
<dbReference type="EnsemblPlants" id="OB03G31170.1">
    <property type="protein sequence ID" value="OB03G31170.1"/>
    <property type="gene ID" value="OB03G31170"/>
</dbReference>
<dbReference type="GO" id="GO:0004523">
    <property type="term" value="F:RNA-DNA hybrid ribonuclease activity"/>
    <property type="evidence" value="ECO:0007669"/>
    <property type="project" value="InterPro"/>
</dbReference>
<dbReference type="Proteomes" id="UP000006038">
    <property type="component" value="Chromosome 3"/>
</dbReference>
<evidence type="ECO:0000313" key="3">
    <source>
        <dbReference type="Proteomes" id="UP000006038"/>
    </source>
</evidence>
<dbReference type="Gramene" id="OB03G31170.1">
    <property type="protein sequence ID" value="OB03G31170.1"/>
    <property type="gene ID" value="OB03G31170"/>
</dbReference>
<protein>
    <recommendedName>
        <fullName evidence="1">RNase H type-1 domain-containing protein</fullName>
    </recommendedName>
</protein>
<dbReference type="PANTHER" id="PTHR34146">
    <property type="entry name" value="POLYNUCLEOTIDYL TRANSFERASE, RIBONUCLEASE H-LIKE SUPERFAMILY PROTEIN-RELATED"/>
    <property type="match status" value="1"/>
</dbReference>
<dbReference type="GO" id="GO:0003676">
    <property type="term" value="F:nucleic acid binding"/>
    <property type="evidence" value="ECO:0007669"/>
    <property type="project" value="InterPro"/>
</dbReference>
<proteinExistence type="predicted"/>
<dbReference type="SUPFAM" id="SSF53098">
    <property type="entry name" value="Ribonuclease H-like"/>
    <property type="match status" value="1"/>
</dbReference>
<dbReference type="Gene3D" id="3.30.420.10">
    <property type="entry name" value="Ribonuclease H-like superfamily/Ribonuclease H"/>
    <property type="match status" value="1"/>
</dbReference>
<keyword evidence="3" id="KW-1185">Reference proteome</keyword>
<feature type="domain" description="RNase H type-1" evidence="1">
    <location>
        <begin position="31"/>
        <end position="100"/>
    </location>
</feature>
<evidence type="ECO:0000259" key="1">
    <source>
        <dbReference type="Pfam" id="PF13456"/>
    </source>
</evidence>
<dbReference type="PANTHER" id="PTHR34146:SF3">
    <property type="entry name" value="POLYNUCLEOTIDYL TRANSFERASE, RIBONUCLEASE H-LIKE SUPERFAMILY PROTEIN"/>
    <property type="match status" value="1"/>
</dbReference>
<dbReference type="InterPro" id="IPR012337">
    <property type="entry name" value="RNaseH-like_sf"/>
</dbReference>
<evidence type="ECO:0000313" key="2">
    <source>
        <dbReference type="EnsemblPlants" id="OB03G31170.1"/>
    </source>
</evidence>
<dbReference type="HOGENOM" id="CLU_2298909_0_0_1"/>
<reference evidence="2" key="2">
    <citation type="submission" date="2013-04" db="UniProtKB">
        <authorList>
            <consortium name="EnsemblPlants"/>
        </authorList>
    </citation>
    <scope>IDENTIFICATION</scope>
</reference>
<dbReference type="AlphaFoldDB" id="J3LPZ1"/>
<dbReference type="Pfam" id="PF13456">
    <property type="entry name" value="RVT_3"/>
    <property type="match status" value="1"/>
</dbReference>
<organism evidence="2">
    <name type="scientific">Oryza brachyantha</name>
    <name type="common">malo sina</name>
    <dbReference type="NCBI Taxonomy" id="4533"/>
    <lineage>
        <taxon>Eukaryota</taxon>
        <taxon>Viridiplantae</taxon>
        <taxon>Streptophyta</taxon>
        <taxon>Embryophyta</taxon>
        <taxon>Tracheophyta</taxon>
        <taxon>Spermatophyta</taxon>
        <taxon>Magnoliopsida</taxon>
        <taxon>Liliopsida</taxon>
        <taxon>Poales</taxon>
        <taxon>Poaceae</taxon>
        <taxon>BOP clade</taxon>
        <taxon>Oryzoideae</taxon>
        <taxon>Oryzeae</taxon>
        <taxon>Oryzinae</taxon>
        <taxon>Oryza</taxon>
    </lineage>
</organism>
<dbReference type="InterPro" id="IPR036397">
    <property type="entry name" value="RNaseH_sf"/>
</dbReference>
<sequence length="101" mass="11388">QTEEESSNWQDNDLEKNRWTSIPNGIRCYVDASWVDNHAGLGVFFHMPSTHNALFIRAYSLRAQSTLQAELLALQLAIEIAHTLGLTNTIFLTDNEIIANT</sequence>
<dbReference type="InterPro" id="IPR002156">
    <property type="entry name" value="RNaseH_domain"/>
</dbReference>
<reference evidence="2" key="1">
    <citation type="journal article" date="2013" name="Nat. Commun.">
        <title>Whole-genome sequencing of Oryza brachyantha reveals mechanisms underlying Oryza genome evolution.</title>
        <authorList>
            <person name="Chen J."/>
            <person name="Huang Q."/>
            <person name="Gao D."/>
            <person name="Wang J."/>
            <person name="Lang Y."/>
            <person name="Liu T."/>
            <person name="Li B."/>
            <person name="Bai Z."/>
            <person name="Luis Goicoechea J."/>
            <person name="Liang C."/>
            <person name="Chen C."/>
            <person name="Zhang W."/>
            <person name="Sun S."/>
            <person name="Liao Y."/>
            <person name="Zhang X."/>
            <person name="Yang L."/>
            <person name="Song C."/>
            <person name="Wang M."/>
            <person name="Shi J."/>
            <person name="Liu G."/>
            <person name="Liu J."/>
            <person name="Zhou H."/>
            <person name="Zhou W."/>
            <person name="Yu Q."/>
            <person name="An N."/>
            <person name="Chen Y."/>
            <person name="Cai Q."/>
            <person name="Wang B."/>
            <person name="Liu B."/>
            <person name="Min J."/>
            <person name="Huang Y."/>
            <person name="Wu H."/>
            <person name="Li Z."/>
            <person name="Zhang Y."/>
            <person name="Yin Y."/>
            <person name="Song W."/>
            <person name="Jiang J."/>
            <person name="Jackson S.A."/>
            <person name="Wing R.A."/>
            <person name="Wang J."/>
            <person name="Chen M."/>
        </authorList>
    </citation>
    <scope>NUCLEOTIDE SEQUENCE [LARGE SCALE GENOMIC DNA]</scope>
    <source>
        <strain evidence="2">cv. IRGC 101232</strain>
    </source>
</reference>
<accession>J3LPZ1</accession>